<dbReference type="InterPro" id="IPR052709">
    <property type="entry name" value="Transposase-MT_Hybrid"/>
</dbReference>
<keyword evidence="2" id="KW-1185">Reference proteome</keyword>
<dbReference type="InterPro" id="IPR036397">
    <property type="entry name" value="RNaseH_sf"/>
</dbReference>
<proteinExistence type="predicted"/>
<name>A0A8R1ERJ9_CAEJA</name>
<dbReference type="AlphaFoldDB" id="A0A8R1ERJ9"/>
<dbReference type="PANTHER" id="PTHR46060">
    <property type="entry name" value="MARINER MOS1 TRANSPOSASE-LIKE PROTEIN"/>
    <property type="match status" value="1"/>
</dbReference>
<sequence>MDLKRIDESHSLNVANLSRYGWVTVFEKSKTTPKKESKGKDSDSLHNIVLLDQATYDKLNKKKLPSSFRKSVSGVIGWLSDCLILEFLENNDLLRDAVKERPDVTTRELETMLGCSHQIISNHLHDLRYRRVLARWVPHALSLPDAGSWDESCVLYNNDTHCAVWIPRGKEPPVQPKANLHEKKCLILCFYDAKGMLYYELLPQGRTVNATTYFNELASLALAL</sequence>
<dbReference type="EnsemblMetazoa" id="CJA40634a.1">
    <property type="protein sequence ID" value="CJA40634a.1"/>
    <property type="gene ID" value="WBGene00216482"/>
</dbReference>
<protein>
    <recommendedName>
        <fullName evidence="3">Mariner Mos1 transposase</fullName>
    </recommendedName>
</protein>
<dbReference type="PANTHER" id="PTHR46060:SF1">
    <property type="entry name" value="MARINER MOS1 TRANSPOSASE-LIKE PROTEIN"/>
    <property type="match status" value="1"/>
</dbReference>
<evidence type="ECO:0000313" key="1">
    <source>
        <dbReference type="EnsemblMetazoa" id="CJA40634a.1"/>
    </source>
</evidence>
<dbReference type="InterPro" id="IPR001888">
    <property type="entry name" value="Transposase_1"/>
</dbReference>
<evidence type="ECO:0008006" key="3">
    <source>
        <dbReference type="Google" id="ProtNLM"/>
    </source>
</evidence>
<reference evidence="2" key="1">
    <citation type="submission" date="2010-08" db="EMBL/GenBank/DDBJ databases">
        <authorList>
            <consortium name="Caenorhabditis japonica Sequencing Consortium"/>
            <person name="Wilson R.K."/>
        </authorList>
    </citation>
    <scope>NUCLEOTIDE SEQUENCE [LARGE SCALE GENOMIC DNA]</scope>
    <source>
        <strain evidence="2">DF5081</strain>
    </source>
</reference>
<accession>A0A8R1ERJ9</accession>
<dbReference type="GO" id="GO:0003676">
    <property type="term" value="F:nucleic acid binding"/>
    <property type="evidence" value="ECO:0007669"/>
    <property type="project" value="InterPro"/>
</dbReference>
<reference evidence="1" key="2">
    <citation type="submission" date="2022-06" db="UniProtKB">
        <authorList>
            <consortium name="EnsemblMetazoa"/>
        </authorList>
    </citation>
    <scope>IDENTIFICATION</scope>
    <source>
        <strain evidence="1">DF5081</strain>
    </source>
</reference>
<dbReference type="Proteomes" id="UP000005237">
    <property type="component" value="Unassembled WGS sequence"/>
</dbReference>
<dbReference type="Pfam" id="PF01359">
    <property type="entry name" value="Transposase_1"/>
    <property type="match status" value="1"/>
</dbReference>
<dbReference type="Gene3D" id="3.30.420.10">
    <property type="entry name" value="Ribonuclease H-like superfamily/Ribonuclease H"/>
    <property type="match status" value="1"/>
</dbReference>
<organism evidence="1 2">
    <name type="scientific">Caenorhabditis japonica</name>
    <dbReference type="NCBI Taxonomy" id="281687"/>
    <lineage>
        <taxon>Eukaryota</taxon>
        <taxon>Metazoa</taxon>
        <taxon>Ecdysozoa</taxon>
        <taxon>Nematoda</taxon>
        <taxon>Chromadorea</taxon>
        <taxon>Rhabditida</taxon>
        <taxon>Rhabditina</taxon>
        <taxon>Rhabditomorpha</taxon>
        <taxon>Rhabditoidea</taxon>
        <taxon>Rhabditidae</taxon>
        <taxon>Peloderinae</taxon>
        <taxon>Caenorhabditis</taxon>
    </lineage>
</organism>
<evidence type="ECO:0000313" key="2">
    <source>
        <dbReference type="Proteomes" id="UP000005237"/>
    </source>
</evidence>